<evidence type="ECO:0000313" key="1">
    <source>
        <dbReference type="EMBL" id="CAB4128663.1"/>
    </source>
</evidence>
<organism evidence="1">
    <name type="scientific">uncultured Caudovirales phage</name>
    <dbReference type="NCBI Taxonomy" id="2100421"/>
    <lineage>
        <taxon>Viruses</taxon>
        <taxon>Duplodnaviria</taxon>
        <taxon>Heunggongvirae</taxon>
        <taxon>Uroviricota</taxon>
        <taxon>Caudoviricetes</taxon>
        <taxon>Peduoviridae</taxon>
        <taxon>Maltschvirus</taxon>
        <taxon>Maltschvirus maltsch</taxon>
    </lineage>
</organism>
<proteinExistence type="predicted"/>
<protein>
    <submittedName>
        <fullName evidence="1">Uncharacterized protein</fullName>
    </submittedName>
</protein>
<gene>
    <name evidence="1" type="ORF">UFOVP114_54</name>
</gene>
<dbReference type="EMBL" id="LR796230">
    <property type="protein sequence ID" value="CAB4128663.1"/>
    <property type="molecule type" value="Genomic_DNA"/>
</dbReference>
<sequence>MGIQLRPRFAAKNQPRVDLQADVFRKLAHNKGLIYLWEQAAACPCSQNTAAVASGFGLTANATKRTGRARADCPVCGGKGWLWHTPTQGVGMFTASQDNPIIQSLGEGGRGSALLTCPPEAVPAWKDRITLLDSHMIKRELRVRGADVQERLRYPIEVVTLALEEGDTDVGVLYLRRAGLDGRTADEDELTPGVDFLVTDDGKIDWTPGIESGRAPVQGAPYTVSYYHRPRYLVDNFPHTWRTTRTVRKQPDSIVEPLPVQVLLMLEHKGEEGFDG</sequence>
<name>A0A6J5L5M6_9CAUD</name>
<accession>A0A6J5L5M6</accession>
<reference evidence="1" key="1">
    <citation type="submission" date="2020-04" db="EMBL/GenBank/DDBJ databases">
        <authorList>
            <person name="Chiriac C."/>
            <person name="Salcher M."/>
            <person name="Ghai R."/>
            <person name="Kavagutti S V."/>
        </authorList>
    </citation>
    <scope>NUCLEOTIDE SEQUENCE</scope>
</reference>